<dbReference type="EMBL" id="AM743169">
    <property type="protein sequence ID" value="CAQ46184.1"/>
    <property type="molecule type" value="Genomic_DNA"/>
</dbReference>
<keyword evidence="2" id="KW-1134">Transmembrane beta strand</keyword>
<feature type="domain" description="Surface lipoprotein assembly modifier N-terminal TPR repeats region" evidence="9">
    <location>
        <begin position="72"/>
        <end position="166"/>
    </location>
</feature>
<evidence type="ECO:0000256" key="7">
    <source>
        <dbReference type="ARBA" id="ARBA00023609"/>
    </source>
</evidence>
<dbReference type="InterPro" id="IPR007655">
    <property type="entry name" value="Slam_C"/>
</dbReference>
<evidence type="ECO:0000256" key="1">
    <source>
        <dbReference type="ARBA" id="ARBA00004571"/>
    </source>
</evidence>
<keyword evidence="5" id="KW-0472">Membrane</keyword>
<evidence type="ECO:0000259" key="8">
    <source>
        <dbReference type="Pfam" id="PF04575"/>
    </source>
</evidence>
<feature type="domain" description="Surface lipoprotein assembly modifier C-terminal" evidence="8">
    <location>
        <begin position="200"/>
        <end position="491"/>
    </location>
</feature>
<gene>
    <name evidence="10" type="ordered locus">Smlt2712</name>
</gene>
<organism evidence="10 11">
    <name type="scientific">Stenotrophomonas maltophilia (strain K279a)</name>
    <dbReference type="NCBI Taxonomy" id="522373"/>
    <lineage>
        <taxon>Bacteria</taxon>
        <taxon>Pseudomonadati</taxon>
        <taxon>Pseudomonadota</taxon>
        <taxon>Gammaproteobacteria</taxon>
        <taxon>Lysobacterales</taxon>
        <taxon>Lysobacteraceae</taxon>
        <taxon>Stenotrophomonas</taxon>
        <taxon>Stenotrophomonas maltophilia group</taxon>
    </lineage>
</organism>
<dbReference type="Proteomes" id="UP000008840">
    <property type="component" value="Chromosome"/>
</dbReference>
<dbReference type="Gene3D" id="1.25.40.10">
    <property type="entry name" value="Tetratricopeptide repeat domain"/>
    <property type="match status" value="1"/>
</dbReference>
<accession>B2FTR3</accession>
<evidence type="ECO:0000256" key="6">
    <source>
        <dbReference type="ARBA" id="ARBA00023237"/>
    </source>
</evidence>
<name>B2FTR3_STRMK</name>
<keyword evidence="3" id="KW-0812">Transmembrane</keyword>
<sequence>MHRHGSTMRHPIFLVILLLAAADVRAQQDDLRRVLEQGSELRHQQQDQQRLQQAESARPTITIDGQTLRVERTVDDLGQALYLSLQHQQWGAAQRFLDEYIELPGHDPLLRHYAQGGLARVAGNHHRAANEYEALLAAQPDFLPARLELARVHAEDQRDRDAEALFTAIAGDINADDPTTGGVRGRVDAYLAALQARRRWKGALAAGPAWSNNVNRSSASRTCLFGVGDTCIIQRNLPDAQRAMGLDYDGNLERRWALAGHHGVYVRALAFGQAWRGHSAYNELNASVQAGYSWRSARHTLQIAPSYDYQGLGNRALQGGSGLHGEWQYALDARSLLRLEADWKRQRYRQRGLASNYDGELAAVYATWFRALNPRWTLFAGLDLSDSRAANPANGYRQRGLRLGAARQWTGTTATVFVSLRERDYDAWSPLLEARREDSEQNLIAVVRSERLAVAGLVPSLSLRYARIDSNVGWLYSHDRSLLSLKWERAF</sequence>
<dbReference type="AlphaFoldDB" id="B2FTR3"/>
<dbReference type="InterPro" id="IPR011990">
    <property type="entry name" value="TPR-like_helical_dom_sf"/>
</dbReference>
<evidence type="ECO:0000256" key="3">
    <source>
        <dbReference type="ARBA" id="ARBA00022692"/>
    </source>
</evidence>
<dbReference type="InterPro" id="IPR057556">
    <property type="entry name" value="TPR_Slam"/>
</dbReference>
<evidence type="ECO:0000313" key="11">
    <source>
        <dbReference type="Proteomes" id="UP000008840"/>
    </source>
</evidence>
<reference evidence="10 11" key="1">
    <citation type="journal article" date="2008" name="Genome Biol.">
        <title>The complete genome, comparative and functional analysis of Stenotrophomonas maltophilia reveals an organism heavily shielded by drug resistance determinants.</title>
        <authorList>
            <person name="Crossman L.C."/>
            <person name="Gould V.C."/>
            <person name="Dow J.M."/>
            <person name="Vernikos G.S."/>
            <person name="Okazaki A."/>
            <person name="Sebaihia M."/>
            <person name="Saunders D."/>
            <person name="Arrowsmith C."/>
            <person name="Carver T."/>
            <person name="Peters N."/>
            <person name="Adlem E."/>
            <person name="Kerhornou A."/>
            <person name="Lord A."/>
            <person name="Murphy L."/>
            <person name="Seeger K."/>
            <person name="Squares R."/>
            <person name="Rutter S."/>
            <person name="Quail M.A."/>
            <person name="Rajandream M.A."/>
            <person name="Harris D."/>
            <person name="Churcher C."/>
            <person name="Bentley S.D."/>
            <person name="Parkhill J."/>
            <person name="Thomson N.R."/>
            <person name="Avison M.B."/>
        </authorList>
    </citation>
    <scope>NUCLEOTIDE SEQUENCE [LARGE SCALE GENOMIC DNA]</scope>
    <source>
        <strain evidence="10 11">K279a</strain>
    </source>
</reference>
<evidence type="ECO:0000256" key="2">
    <source>
        <dbReference type="ARBA" id="ARBA00022452"/>
    </source>
</evidence>
<dbReference type="HOGENOM" id="CLU_034927_2_0_6"/>
<evidence type="ECO:0000256" key="4">
    <source>
        <dbReference type="ARBA" id="ARBA00022729"/>
    </source>
</evidence>
<proteinExistence type="inferred from homology"/>
<dbReference type="Pfam" id="PF24575">
    <property type="entry name" value="TPR_Slam"/>
    <property type="match status" value="1"/>
</dbReference>
<dbReference type="eggNOG" id="COG3118">
    <property type="taxonomic scope" value="Bacteria"/>
</dbReference>
<dbReference type="Pfam" id="PF04575">
    <property type="entry name" value="SlipAM"/>
    <property type="match status" value="1"/>
</dbReference>
<dbReference type="KEGG" id="sml:Smlt2712"/>
<protein>
    <submittedName>
        <fullName evidence="10">Conserved hypothetical exported protein</fullName>
    </submittedName>
</protein>
<evidence type="ECO:0000259" key="9">
    <source>
        <dbReference type="Pfam" id="PF24575"/>
    </source>
</evidence>
<keyword evidence="11" id="KW-1185">Reference proteome</keyword>
<evidence type="ECO:0000313" key="10">
    <source>
        <dbReference type="EMBL" id="CAQ46184.1"/>
    </source>
</evidence>
<dbReference type="EnsemblBacteria" id="CAQ46184">
    <property type="protein sequence ID" value="CAQ46184"/>
    <property type="gene ID" value="Smlt2712"/>
</dbReference>
<comment type="similarity">
    <text evidence="7">Belongs to the Slam family.</text>
</comment>
<keyword evidence="6" id="KW-0998">Cell outer membrane</keyword>
<comment type="subcellular location">
    <subcellularLocation>
        <location evidence="1">Cell outer membrane</location>
        <topology evidence="1">Multi-pass membrane protein</topology>
    </subcellularLocation>
</comment>
<evidence type="ECO:0000256" key="5">
    <source>
        <dbReference type="ARBA" id="ARBA00023136"/>
    </source>
</evidence>
<keyword evidence="4" id="KW-0732">Signal</keyword>
<dbReference type="GO" id="GO:0009279">
    <property type="term" value="C:cell outer membrane"/>
    <property type="evidence" value="ECO:0007669"/>
    <property type="project" value="UniProtKB-SubCell"/>
</dbReference>